<dbReference type="InterPro" id="IPR016047">
    <property type="entry name" value="M23ase_b-sheet_dom"/>
</dbReference>
<evidence type="ECO:0000313" key="3">
    <source>
        <dbReference type="EMBL" id="KKQ18020.1"/>
    </source>
</evidence>
<dbReference type="CDD" id="cd12797">
    <property type="entry name" value="M23_peptidase"/>
    <property type="match status" value="1"/>
</dbReference>
<dbReference type="InterPro" id="IPR011055">
    <property type="entry name" value="Dup_hybrid_motif"/>
</dbReference>
<dbReference type="AlphaFoldDB" id="A0A0G0FVY0"/>
<proteinExistence type="predicted"/>
<dbReference type="EMBL" id="LBSM01000011">
    <property type="protein sequence ID" value="KKQ18020.1"/>
    <property type="molecule type" value="Genomic_DNA"/>
</dbReference>
<evidence type="ECO:0000256" key="1">
    <source>
        <dbReference type="ARBA" id="ARBA00022729"/>
    </source>
</evidence>
<comment type="caution">
    <text evidence="3">The sequence shown here is derived from an EMBL/GenBank/DDBJ whole genome shotgun (WGS) entry which is preliminary data.</text>
</comment>
<organism evidence="3 4">
    <name type="scientific">Berkelbacteria bacterium GW2011_GWA1_36_9</name>
    <dbReference type="NCBI Taxonomy" id="1618331"/>
    <lineage>
        <taxon>Bacteria</taxon>
        <taxon>Candidatus Berkelbacteria</taxon>
    </lineage>
</organism>
<dbReference type="Pfam" id="PF01551">
    <property type="entry name" value="Peptidase_M23"/>
    <property type="match status" value="1"/>
</dbReference>
<gene>
    <name evidence="3" type="ORF">US31_C0011G0002</name>
</gene>
<dbReference type="Gene3D" id="2.70.70.10">
    <property type="entry name" value="Glucose Permease (Domain IIA)"/>
    <property type="match status" value="2"/>
</dbReference>
<reference evidence="3 4" key="1">
    <citation type="journal article" date="2015" name="Nature">
        <title>rRNA introns, odd ribosomes, and small enigmatic genomes across a large radiation of phyla.</title>
        <authorList>
            <person name="Brown C.T."/>
            <person name="Hug L.A."/>
            <person name="Thomas B.C."/>
            <person name="Sharon I."/>
            <person name="Castelle C.J."/>
            <person name="Singh A."/>
            <person name="Wilkins M.J."/>
            <person name="Williams K.H."/>
            <person name="Banfield J.F."/>
        </authorList>
    </citation>
    <scope>NUCLEOTIDE SEQUENCE [LARGE SCALE GENOMIC DNA]</scope>
</reference>
<evidence type="ECO:0000259" key="2">
    <source>
        <dbReference type="Pfam" id="PF01551"/>
    </source>
</evidence>
<protein>
    <submittedName>
        <fullName evidence="3">Peptidase M23</fullName>
    </submittedName>
</protein>
<evidence type="ECO:0000313" key="4">
    <source>
        <dbReference type="Proteomes" id="UP000034508"/>
    </source>
</evidence>
<name>A0A0G0FVY0_9BACT</name>
<feature type="domain" description="M23ase beta-sheet core" evidence="2">
    <location>
        <begin position="151"/>
        <end position="201"/>
    </location>
</feature>
<dbReference type="PANTHER" id="PTHR21666">
    <property type="entry name" value="PEPTIDASE-RELATED"/>
    <property type="match status" value="1"/>
</dbReference>
<dbReference type="GO" id="GO:0004222">
    <property type="term" value="F:metalloendopeptidase activity"/>
    <property type="evidence" value="ECO:0007669"/>
    <property type="project" value="TreeGrafter"/>
</dbReference>
<dbReference type="InterPro" id="IPR050570">
    <property type="entry name" value="Cell_wall_metabolism_enzyme"/>
</dbReference>
<dbReference type="PATRIC" id="fig|1618331.3.peg.615"/>
<dbReference type="PANTHER" id="PTHR21666:SF289">
    <property type="entry name" value="L-ALA--D-GLU ENDOPEPTIDASE"/>
    <property type="match status" value="1"/>
</dbReference>
<dbReference type="SUPFAM" id="SSF51261">
    <property type="entry name" value="Duplicated hybrid motif"/>
    <property type="match status" value="2"/>
</dbReference>
<accession>A0A0G0FVY0</accession>
<sequence length="204" mass="21977">MRYFYFVLKFVFVLGLVFGPPAGGFITANAAVAKKSATVAVDTKMVSGAKTIQSKSLSIKQTAANVKNAVSKKNKISGRVNQGDIIGYEGGVPGTPGAGLSTGSHLHFETRKSGTAVNPRDYLGKIFRWPLDNYRITQEFGPADWTPWYSFHTGIDLVAYYGAPVRAVATGNIISNQISGGYGHLVIIDHGSGLRTYYGHLIYP</sequence>
<keyword evidence="1" id="KW-0732">Signal</keyword>
<dbReference type="Proteomes" id="UP000034508">
    <property type="component" value="Unassembled WGS sequence"/>
</dbReference>